<accession>A0A6M3IK04</accession>
<reference evidence="1" key="1">
    <citation type="submission" date="2020-03" db="EMBL/GenBank/DDBJ databases">
        <title>The deep terrestrial virosphere.</title>
        <authorList>
            <person name="Holmfeldt K."/>
            <person name="Nilsson E."/>
            <person name="Simone D."/>
            <person name="Lopez-Fernandez M."/>
            <person name="Wu X."/>
            <person name="de Brujin I."/>
            <person name="Lundin D."/>
            <person name="Andersson A."/>
            <person name="Bertilsson S."/>
            <person name="Dopson M."/>
        </authorList>
    </citation>
    <scope>NUCLEOTIDE SEQUENCE</scope>
    <source>
        <strain evidence="1">MM415B01532</strain>
    </source>
</reference>
<protein>
    <submittedName>
        <fullName evidence="1">Uncharacterized protein</fullName>
    </submittedName>
</protein>
<sequence length="143" mass="15221">MGPLTLMAIQYGLQGVLGGIEKKAEAKRIGKTAAANERIALRTAEDISSVGATSEIRARQQGQKILASLQSRLAEAGIDTTEGFGLNASLALMNELELEFGDIRQQTQQDFLSMTDQAAGFARQKKDAKAAEKKAFFGGIFGG</sequence>
<name>A0A6M3IK04_9ZZZZ</name>
<gene>
    <name evidence="1" type="ORF">MM415B01532_0009</name>
</gene>
<proteinExistence type="predicted"/>
<dbReference type="AlphaFoldDB" id="A0A6M3IK04"/>
<organism evidence="1">
    <name type="scientific">viral metagenome</name>
    <dbReference type="NCBI Taxonomy" id="1070528"/>
    <lineage>
        <taxon>unclassified sequences</taxon>
        <taxon>metagenomes</taxon>
        <taxon>organismal metagenomes</taxon>
    </lineage>
</organism>
<evidence type="ECO:0000313" key="1">
    <source>
        <dbReference type="EMBL" id="QJA57960.1"/>
    </source>
</evidence>
<dbReference type="EMBL" id="MT141301">
    <property type="protein sequence ID" value="QJA57960.1"/>
    <property type="molecule type" value="Genomic_DNA"/>
</dbReference>